<dbReference type="RefSeq" id="WP_318350856.1">
    <property type="nucleotide sequence ID" value="NZ_AP018694.1"/>
</dbReference>
<dbReference type="Proteomes" id="UP001193389">
    <property type="component" value="Chromosome"/>
</dbReference>
<dbReference type="AlphaFoldDB" id="A0A5K7S8P0"/>
<sequence>MKKFAANYVISDSGELLKNGIVIAEDDGSVLEYIDTDGQLQEIARLEFHNGILLGGFTFVKVREALPVFDFDSRFSSLILPEISGMNEVSILKWLDLCKKIPVLFPDMIITEILSGISNILCTDGGFRKENTPGIYLLTGSDLVILKLTANCRLRRIL</sequence>
<proteinExistence type="predicted"/>
<dbReference type="KEGG" id="anf:AQPE_2055"/>
<gene>
    <name evidence="1" type="ORF">AQPE_2055</name>
</gene>
<keyword evidence="2" id="KW-1185">Reference proteome</keyword>
<evidence type="ECO:0000313" key="1">
    <source>
        <dbReference type="EMBL" id="BBE17896.1"/>
    </source>
</evidence>
<accession>A0A5K7S8P0</accession>
<evidence type="ECO:0000313" key="2">
    <source>
        <dbReference type="Proteomes" id="UP001193389"/>
    </source>
</evidence>
<protein>
    <submittedName>
        <fullName evidence="1">Uncharacterized protein</fullName>
    </submittedName>
</protein>
<organism evidence="1 2">
    <name type="scientific">Aquipluma nitroreducens</name>
    <dbReference type="NCBI Taxonomy" id="2010828"/>
    <lineage>
        <taxon>Bacteria</taxon>
        <taxon>Pseudomonadati</taxon>
        <taxon>Bacteroidota</taxon>
        <taxon>Bacteroidia</taxon>
        <taxon>Marinilabiliales</taxon>
        <taxon>Prolixibacteraceae</taxon>
        <taxon>Aquipluma</taxon>
    </lineage>
</organism>
<dbReference type="EMBL" id="AP018694">
    <property type="protein sequence ID" value="BBE17896.1"/>
    <property type="molecule type" value="Genomic_DNA"/>
</dbReference>
<name>A0A5K7S8P0_9BACT</name>
<reference evidence="1" key="1">
    <citation type="journal article" date="2020" name="Int. J. Syst. Evol. Microbiol.">
        <title>Aquipluma nitroreducens gen. nov. sp. nov., a novel facultatively anaerobic bacterium isolated from a freshwater lake.</title>
        <authorList>
            <person name="Watanabe M."/>
            <person name="Kojima H."/>
            <person name="Fukui M."/>
        </authorList>
    </citation>
    <scope>NUCLEOTIDE SEQUENCE</scope>
    <source>
        <strain evidence="1">MeG22</strain>
    </source>
</reference>